<evidence type="ECO:0000313" key="6">
    <source>
        <dbReference type="Proteomes" id="UP000663874"/>
    </source>
</evidence>
<dbReference type="EMBL" id="CAJNOU010000384">
    <property type="protein sequence ID" value="CAF0980274.1"/>
    <property type="molecule type" value="Genomic_DNA"/>
</dbReference>
<dbReference type="Pfam" id="PF01875">
    <property type="entry name" value="Memo"/>
    <property type="match status" value="1"/>
</dbReference>
<proteinExistence type="inferred from homology"/>
<dbReference type="CDD" id="cd07361">
    <property type="entry name" value="MEMO_like"/>
    <property type="match status" value="1"/>
</dbReference>
<evidence type="ECO:0008006" key="7">
    <source>
        <dbReference type="Google" id="ProtNLM"/>
    </source>
</evidence>
<dbReference type="Proteomes" id="UP000663874">
    <property type="component" value="Unassembled WGS sequence"/>
</dbReference>
<evidence type="ECO:0000313" key="4">
    <source>
        <dbReference type="EMBL" id="CAF3652533.1"/>
    </source>
</evidence>
<dbReference type="InterPro" id="IPR002737">
    <property type="entry name" value="MEMO1_fam"/>
</dbReference>
<dbReference type="EMBL" id="CAJOAX010002431">
    <property type="protein sequence ID" value="CAF3795571.1"/>
    <property type="molecule type" value="Genomic_DNA"/>
</dbReference>
<dbReference type="AlphaFoldDB" id="A0A818RQ84"/>
<dbReference type="Proteomes" id="UP000663882">
    <property type="component" value="Unassembled WGS sequence"/>
</dbReference>
<evidence type="ECO:0000313" key="5">
    <source>
        <dbReference type="EMBL" id="CAF3795571.1"/>
    </source>
</evidence>
<evidence type="ECO:0000313" key="2">
    <source>
        <dbReference type="EMBL" id="CAF0980274.1"/>
    </source>
</evidence>
<protein>
    <recommendedName>
        <fullName evidence="7">AmmeMemoRadiSam system protein B</fullName>
    </recommendedName>
</protein>
<dbReference type="PANTHER" id="PTHR11060:SF0">
    <property type="entry name" value="PROTEIN MEMO1"/>
    <property type="match status" value="1"/>
</dbReference>
<accession>A0A818RQ84</accession>
<dbReference type="OrthoDB" id="417112at2759"/>
<dbReference type="EMBL" id="CAJNOO010001321">
    <property type="protein sequence ID" value="CAF1134539.1"/>
    <property type="molecule type" value="Genomic_DNA"/>
</dbReference>
<comment type="caution">
    <text evidence="4">The sequence shown here is derived from an EMBL/GenBank/DDBJ whole genome shotgun (WGS) entry which is preliminary data.</text>
</comment>
<evidence type="ECO:0000313" key="3">
    <source>
        <dbReference type="EMBL" id="CAF1134539.1"/>
    </source>
</evidence>
<evidence type="ECO:0000256" key="1">
    <source>
        <dbReference type="ARBA" id="ARBA00006315"/>
    </source>
</evidence>
<gene>
    <name evidence="4" type="ORF">FNK824_LOCUS6070</name>
    <name evidence="5" type="ORF">OTI717_LOCUS17973</name>
    <name evidence="3" type="ORF">RFH988_LOCUS21049</name>
    <name evidence="2" type="ORF">SEV965_LOCUS9719</name>
</gene>
<reference evidence="4" key="1">
    <citation type="submission" date="2021-02" db="EMBL/GenBank/DDBJ databases">
        <authorList>
            <person name="Nowell W R."/>
        </authorList>
    </citation>
    <scope>NUCLEOTIDE SEQUENCE</scope>
</reference>
<name>A0A818RQ84_9BILA</name>
<dbReference type="PANTHER" id="PTHR11060">
    <property type="entry name" value="PROTEIN MEMO1"/>
    <property type="match status" value="1"/>
</dbReference>
<dbReference type="NCBIfam" id="TIGR04336">
    <property type="entry name" value="AmmeMemoSam_B"/>
    <property type="match status" value="1"/>
</dbReference>
<dbReference type="Proteomes" id="UP000663823">
    <property type="component" value="Unassembled WGS sequence"/>
</dbReference>
<dbReference type="EMBL" id="CAJOBE010000512">
    <property type="protein sequence ID" value="CAF3652533.1"/>
    <property type="molecule type" value="Genomic_DNA"/>
</dbReference>
<organism evidence="4 6">
    <name type="scientific">Rotaria sordida</name>
    <dbReference type="NCBI Taxonomy" id="392033"/>
    <lineage>
        <taxon>Eukaryota</taxon>
        <taxon>Metazoa</taxon>
        <taxon>Spiralia</taxon>
        <taxon>Gnathifera</taxon>
        <taxon>Rotifera</taxon>
        <taxon>Eurotatoria</taxon>
        <taxon>Bdelloidea</taxon>
        <taxon>Philodinida</taxon>
        <taxon>Philodinidae</taxon>
        <taxon>Rotaria</taxon>
    </lineage>
</organism>
<sequence length="323" mass="36447">MVSNITFSNLQQILIRAPLCYYYSSQKSACLQEISSSYLHRLGPGQLPFEHSITNHDSTSFIPCMLIPHGAYCDSGPLYAHGYYWINSFVFDTALIIGTNHGGMGSSNVSLSPDNWQTPLGVMEIDTDLFNTLISVLGIQTIDREAHRTEHSIENQLPFLKHLRPKAKFVALSFSRLNDLNQGYKVCEQITKAINLYRQQTGINHNSKRLVIISTTDYTHYGPSYGQIRAENLSENEEHARIHDKPIIQSILSNDPERLLQTQWTTQNSMCGLWPSLIVMILSKILNNNQGHWKLLCYNVSSEVMNSGKDVCGFASLVYSNTL</sequence>
<comment type="similarity">
    <text evidence="1">Belongs to the MEMO1 family.</text>
</comment>
<dbReference type="Gene3D" id="3.40.830.10">
    <property type="entry name" value="LigB-like"/>
    <property type="match status" value="1"/>
</dbReference>
<dbReference type="Proteomes" id="UP000663889">
    <property type="component" value="Unassembled WGS sequence"/>
</dbReference>